<feature type="compositionally biased region" description="Polar residues" evidence="1">
    <location>
        <begin position="82"/>
        <end position="92"/>
    </location>
</feature>
<evidence type="ECO:0000256" key="1">
    <source>
        <dbReference type="SAM" id="MobiDB-lite"/>
    </source>
</evidence>
<evidence type="ECO:0000313" key="3">
    <source>
        <dbReference type="Proteomes" id="UP001367676"/>
    </source>
</evidence>
<dbReference type="Proteomes" id="UP001367676">
    <property type="component" value="Unassembled WGS sequence"/>
</dbReference>
<dbReference type="AlphaFoldDB" id="A0AAN9TBS1"/>
<name>A0AAN9TBS1_9HEMI</name>
<accession>A0AAN9TBS1</accession>
<comment type="caution">
    <text evidence="2">The sequence shown here is derived from an EMBL/GenBank/DDBJ whole genome shotgun (WGS) entry which is preliminary data.</text>
</comment>
<evidence type="ECO:0000313" key="2">
    <source>
        <dbReference type="EMBL" id="KAK7576614.1"/>
    </source>
</evidence>
<protein>
    <submittedName>
        <fullName evidence="2">Uncharacterized protein</fullName>
    </submittedName>
</protein>
<gene>
    <name evidence="2" type="ORF">V9T40_012900</name>
</gene>
<organism evidence="2 3">
    <name type="scientific">Parthenolecanium corni</name>
    <dbReference type="NCBI Taxonomy" id="536013"/>
    <lineage>
        <taxon>Eukaryota</taxon>
        <taxon>Metazoa</taxon>
        <taxon>Ecdysozoa</taxon>
        <taxon>Arthropoda</taxon>
        <taxon>Hexapoda</taxon>
        <taxon>Insecta</taxon>
        <taxon>Pterygota</taxon>
        <taxon>Neoptera</taxon>
        <taxon>Paraneoptera</taxon>
        <taxon>Hemiptera</taxon>
        <taxon>Sternorrhyncha</taxon>
        <taxon>Coccoidea</taxon>
        <taxon>Coccidae</taxon>
        <taxon>Parthenolecanium</taxon>
    </lineage>
</organism>
<feature type="region of interest" description="Disordered" evidence="1">
    <location>
        <begin position="46"/>
        <end position="92"/>
    </location>
</feature>
<reference evidence="2 3" key="1">
    <citation type="submission" date="2024-03" db="EMBL/GenBank/DDBJ databases">
        <title>Adaptation during the transition from Ophiocordyceps entomopathogen to insect associate is accompanied by gene loss and intensified selection.</title>
        <authorList>
            <person name="Ward C.M."/>
            <person name="Onetto C.A."/>
            <person name="Borneman A.R."/>
        </authorList>
    </citation>
    <scope>NUCLEOTIDE SEQUENCE [LARGE SCALE GENOMIC DNA]</scope>
    <source>
        <strain evidence="2">AWRI1</strain>
        <tissue evidence="2">Single Adult Female</tissue>
    </source>
</reference>
<sequence length="92" mass="10379">MKSIQRTPEKTHIRLVTKKKDPCHALQKPSSPTIMGAWETIQSVSSLPRDSVGGGTYGHTSKEKCAETRRRKRKQMGDVGNERTSYSKMFVD</sequence>
<dbReference type="EMBL" id="JBBCAQ010000036">
    <property type="protein sequence ID" value="KAK7576614.1"/>
    <property type="molecule type" value="Genomic_DNA"/>
</dbReference>
<keyword evidence="3" id="KW-1185">Reference proteome</keyword>
<proteinExistence type="predicted"/>